<dbReference type="InterPro" id="IPR007854">
    <property type="entry name" value="Fip1_dom"/>
</dbReference>
<sequence length="1359" mass="152800">MEDDDEFGDLYTDVLQPFTSSSSAPQPSQPHHSSPAPAPAPPSIDLNLTAPEIPYAPSHSNSPATHRSSDLMIDGRDDVAAVPPEPVVDARVPHGGNAEITPRVSLDLNRGKELASGVDAGTKGDDLMDKDVKFDIEDDDGGDIGSEPVIPGLLADATSGSGGGDGGEDLRRVEGGLEGGGADDDWDSDSDDDLQIVLNDNSHMAMERGGMVGDDDDEDEDGGLVIVADGDPNHGGEEQDWGENAALPSDGERKDAELAKSSTGVAAPLKIGYSGHGYHPFHSQYKYVRPGAAPMPGVTTSAPGGPLGPIRPLANMAGRGRGDWRPPGVKGAAAMQKGFLAGSGLPGWGNSAAGRGFGGGLEFTLPSHKTIFDVDIESFEEKPWKYPNVDVSDFFNFGLNEDSWKDYCKQLEQLRLESTMQSKIRVYESGRTEQEYDPDLPPELAAATGIHDAHVEHANSVKSDVGQTDVVKGSGRGRPPLPTGRAIQVEGGCGERLPSIDTRPPRLRDSDAIIEIVLQGAEDDDSTTGIGAQDLQDDGDGTEPPREDFREGHVVRHEIPRLEPEYFDNFPQDYNGQKKELGGRRMPFMTSSTTKIPNGDENSFCPREEPNNYCSKGQNPRPYGGNFASSHEERWTQRSVHDQSPPITPVQELATDDNQKEESAESMDGRHSALVSSPVTKDTREATVEDKDIELENAGIADGRGGLEKEETGLNTVGKMDMPTDGTAKRQILTSEVEQPLPDEVDDWEDSKAARSSDNSKARSASSRDNRKRREGFEEEVVQDSRSSRLDGIRQQPDEHEQGHYKREQDGKHEPERNRMHKGREGSHPYKERHPSSSHLLQTNTDEFDRKKDRDNFDMDWTQRDDDLYSRRVRNEDPRKRDRAKVRENERRDKDDSAHFRKQLDNGACRVPYDKDVGSRDSRHRERDDGFKIRYEGVEDHHSKRRKDEEYLRREHIDKEEILHSHRESSSRRRREREVVLDPRKRDDLHRTRDNLEDQYATRPKDETLLLRERDDRPRDREEWHRMKQPHEEHLPKREREEGRTSIRSGRGSEAKVWAGQVRAKDEHRASEKELHSREGLRHGDQLKKRDRVQDESARHKGRDDAYTRGQYSSEERRSRQERSNGRSDNQRVHDRKHKEGSRKSKEPEISDPNSLGLPKRNQENQSGPTSEKGLKGSGDEEHAEHEVPAHRLPRKHREDISSDDEHQDSHRGRSKLERWTSHKERDFSISSKSSLQFKEIDKNNKDGSSEARKPVDESSKAMDIDNHLLSTEGRESVDLECKDADAKQLGDRQDRHLDTVERLKKRSERFKLPMPSEKEALAIKKLESEPLPTANSENPVESEVKQERPARKRRWMSS</sequence>
<dbReference type="Gramene" id="arahy.Tifrunner.gnm2.ann2.Ah13g258700.1">
    <property type="protein sequence ID" value="arahy.Tifrunner.gnm2.ann2.Ah13g258700.1-CDS"/>
    <property type="gene ID" value="arahy.Tifrunner.gnm2.ann2.Ah13g258700"/>
</dbReference>
<evidence type="ECO:0000256" key="1">
    <source>
        <dbReference type="ARBA" id="ARBA00004123"/>
    </source>
</evidence>
<proteinExistence type="inferred from homology"/>
<feature type="compositionally biased region" description="Basic and acidic residues" evidence="5">
    <location>
        <begin position="750"/>
        <end position="769"/>
    </location>
</feature>
<evidence type="ECO:0000313" key="8">
    <source>
        <dbReference type="Proteomes" id="UP000289738"/>
    </source>
</evidence>
<feature type="compositionally biased region" description="Basic and acidic residues" evidence="5">
    <location>
        <begin position="1114"/>
        <end position="1133"/>
    </location>
</feature>
<comment type="caution">
    <text evidence="7">The sequence shown here is derived from an EMBL/GenBank/DDBJ whole genome shotgun (WGS) entry which is preliminary data.</text>
</comment>
<name>A0A445A380_ARAHY</name>
<feature type="compositionally biased region" description="Basic and acidic residues" evidence="5">
    <location>
        <begin position="912"/>
        <end position="996"/>
    </location>
</feature>
<feature type="compositionally biased region" description="Basic and acidic residues" evidence="5">
    <location>
        <begin position="1239"/>
        <end position="1277"/>
    </location>
</feature>
<feature type="domain" description="Pre-mRNA polyadenylation factor Fip1" evidence="6">
    <location>
        <begin position="373"/>
        <end position="415"/>
    </location>
</feature>
<feature type="region of interest" description="Disordered" evidence="5">
    <location>
        <begin position="229"/>
        <end position="252"/>
    </location>
</feature>
<feature type="compositionally biased region" description="Low complexity" evidence="5">
    <location>
        <begin position="20"/>
        <end position="35"/>
    </location>
</feature>
<keyword evidence="8" id="KW-1185">Reference proteome</keyword>
<gene>
    <name evidence="7" type="ORF">Ahy_B03g066128</name>
</gene>
<feature type="compositionally biased region" description="Basic and acidic residues" evidence="5">
    <location>
        <begin position="1197"/>
        <end position="1228"/>
    </location>
</feature>
<feature type="region of interest" description="Disordered" evidence="5">
    <location>
        <begin position="1309"/>
        <end position="1359"/>
    </location>
</feature>
<accession>A0A445A380</accession>
<dbReference type="InterPro" id="IPR044976">
    <property type="entry name" value="FIPS5/FIPS3-like"/>
</dbReference>
<dbReference type="GO" id="GO:0016607">
    <property type="term" value="C:nuclear speck"/>
    <property type="evidence" value="ECO:0007669"/>
    <property type="project" value="TreeGrafter"/>
</dbReference>
<feature type="compositionally biased region" description="Basic and acidic residues" evidence="5">
    <location>
        <begin position="1063"/>
        <end position="1107"/>
    </location>
</feature>
<feature type="compositionally biased region" description="Basic and acidic residues" evidence="5">
    <location>
        <begin position="786"/>
        <end position="835"/>
    </location>
</feature>
<dbReference type="Pfam" id="PF05182">
    <property type="entry name" value="Fip1"/>
    <property type="match status" value="1"/>
</dbReference>
<feature type="region of interest" description="Disordered" evidence="5">
    <location>
        <begin position="133"/>
        <end position="193"/>
    </location>
</feature>
<feature type="compositionally biased region" description="Basic and acidic residues" evidence="5">
    <location>
        <begin position="1173"/>
        <end position="1190"/>
    </location>
</feature>
<evidence type="ECO:0000313" key="7">
    <source>
        <dbReference type="EMBL" id="RYR20904.1"/>
    </source>
</evidence>
<keyword evidence="4" id="KW-0539">Nucleus</keyword>
<dbReference type="GO" id="GO:0003723">
    <property type="term" value="F:RNA binding"/>
    <property type="evidence" value="ECO:0007669"/>
    <property type="project" value="TreeGrafter"/>
</dbReference>
<dbReference type="Proteomes" id="UP000289738">
    <property type="component" value="Chromosome B03"/>
</dbReference>
<feature type="region of interest" description="Disordered" evidence="5">
    <location>
        <begin position="464"/>
        <end position="485"/>
    </location>
</feature>
<dbReference type="EMBL" id="SDMP01000013">
    <property type="protein sequence ID" value="RYR20904.1"/>
    <property type="molecule type" value="Genomic_DNA"/>
</dbReference>
<feature type="compositionally biased region" description="Basic and acidic residues" evidence="5">
    <location>
        <begin position="847"/>
        <end position="904"/>
    </location>
</feature>
<dbReference type="PANTHER" id="PTHR36884:SF1">
    <property type="entry name" value="FIP1[V]-LIKE PROTEIN"/>
    <property type="match status" value="1"/>
</dbReference>
<dbReference type="GO" id="GO:0006397">
    <property type="term" value="P:mRNA processing"/>
    <property type="evidence" value="ECO:0007669"/>
    <property type="project" value="UniProtKB-KW"/>
</dbReference>
<protein>
    <recommendedName>
        <fullName evidence="6">Pre-mRNA polyadenylation factor Fip1 domain-containing protein</fullName>
    </recommendedName>
</protein>
<evidence type="ECO:0000256" key="5">
    <source>
        <dbReference type="SAM" id="MobiDB-lite"/>
    </source>
</evidence>
<feature type="compositionally biased region" description="Basic and acidic residues" evidence="5">
    <location>
        <begin position="1317"/>
        <end position="1329"/>
    </location>
</feature>
<comment type="subcellular location">
    <subcellularLocation>
        <location evidence="1">Nucleus</location>
    </subcellularLocation>
</comment>
<dbReference type="PANTHER" id="PTHR36884">
    <property type="entry name" value="FIP1[III]-LIKE PROTEIN"/>
    <property type="match status" value="1"/>
</dbReference>
<evidence type="ECO:0000259" key="6">
    <source>
        <dbReference type="Pfam" id="PF05182"/>
    </source>
</evidence>
<reference evidence="7 8" key="1">
    <citation type="submission" date="2019-01" db="EMBL/GenBank/DDBJ databases">
        <title>Sequencing of cultivated peanut Arachis hypogaea provides insights into genome evolution and oil improvement.</title>
        <authorList>
            <person name="Chen X."/>
        </authorList>
    </citation>
    <scope>NUCLEOTIDE SEQUENCE [LARGE SCALE GENOMIC DNA]</scope>
    <source>
        <strain evidence="8">cv. Fuhuasheng</strain>
        <tissue evidence="7">Leaves</tissue>
    </source>
</reference>
<evidence type="ECO:0000256" key="2">
    <source>
        <dbReference type="ARBA" id="ARBA00007459"/>
    </source>
</evidence>
<dbReference type="OrthoDB" id="1917198at2759"/>
<comment type="similarity">
    <text evidence="2">Belongs to the FIP1 family.</text>
</comment>
<feature type="region of interest" description="Disordered" evidence="5">
    <location>
        <begin position="520"/>
        <end position="551"/>
    </location>
</feature>
<keyword evidence="3" id="KW-0507">mRNA processing</keyword>
<evidence type="ECO:0000256" key="3">
    <source>
        <dbReference type="ARBA" id="ARBA00022664"/>
    </source>
</evidence>
<feature type="region of interest" description="Disordered" evidence="5">
    <location>
        <begin position="566"/>
        <end position="1277"/>
    </location>
</feature>
<dbReference type="STRING" id="3818.A0A445A380"/>
<evidence type="ECO:0000256" key="4">
    <source>
        <dbReference type="ARBA" id="ARBA00023242"/>
    </source>
</evidence>
<feature type="compositionally biased region" description="Basic and acidic residues" evidence="5">
    <location>
        <begin position="681"/>
        <end position="690"/>
    </location>
</feature>
<feature type="compositionally biased region" description="Basic and acidic residues" evidence="5">
    <location>
        <begin position="657"/>
        <end position="671"/>
    </location>
</feature>
<feature type="compositionally biased region" description="Basic and acidic residues" evidence="5">
    <location>
        <begin position="630"/>
        <end position="641"/>
    </location>
</feature>
<feature type="compositionally biased region" description="Acidic residues" evidence="5">
    <location>
        <begin position="181"/>
        <end position="193"/>
    </location>
</feature>
<feature type="compositionally biased region" description="Basic and acidic residues" evidence="5">
    <location>
        <begin position="1003"/>
        <end position="1045"/>
    </location>
</feature>
<dbReference type="SMR" id="A0A445A380"/>
<feature type="region of interest" description="Disordered" evidence="5">
    <location>
        <begin position="1"/>
        <end position="70"/>
    </location>
</feature>
<organism evidence="7 8">
    <name type="scientific">Arachis hypogaea</name>
    <name type="common">Peanut</name>
    <dbReference type="NCBI Taxonomy" id="3818"/>
    <lineage>
        <taxon>Eukaryota</taxon>
        <taxon>Viridiplantae</taxon>
        <taxon>Streptophyta</taxon>
        <taxon>Embryophyta</taxon>
        <taxon>Tracheophyta</taxon>
        <taxon>Spermatophyta</taxon>
        <taxon>Magnoliopsida</taxon>
        <taxon>eudicotyledons</taxon>
        <taxon>Gunneridae</taxon>
        <taxon>Pentapetalae</taxon>
        <taxon>rosids</taxon>
        <taxon>fabids</taxon>
        <taxon>Fabales</taxon>
        <taxon>Fabaceae</taxon>
        <taxon>Papilionoideae</taxon>
        <taxon>50 kb inversion clade</taxon>
        <taxon>dalbergioids sensu lato</taxon>
        <taxon>Dalbergieae</taxon>
        <taxon>Pterocarpus clade</taxon>
        <taxon>Arachis</taxon>
    </lineage>
</organism>